<dbReference type="GO" id="GO:0005829">
    <property type="term" value="C:cytosol"/>
    <property type="evidence" value="ECO:0007669"/>
    <property type="project" value="GOC"/>
</dbReference>
<dbReference type="PANTHER" id="PTHR22780">
    <property type="entry name" value="ADAPTIN, ALPHA/GAMMA/EPSILON"/>
    <property type="match status" value="1"/>
</dbReference>
<dbReference type="InterPro" id="IPR050840">
    <property type="entry name" value="Adaptor_Complx_Large_Subunit"/>
</dbReference>
<comment type="caution">
    <text evidence="12">The sequence shown here is derived from an EMBL/GenBank/DDBJ whole genome shotgun (WGS) entry which is preliminary data.</text>
</comment>
<keyword evidence="4 10" id="KW-0813">Transport</keyword>
<dbReference type="PROSITE" id="PS50180">
    <property type="entry name" value="GAE"/>
    <property type="match status" value="1"/>
</dbReference>
<dbReference type="Gene3D" id="2.60.40.1230">
    <property type="match status" value="1"/>
</dbReference>
<dbReference type="VEuPathDB" id="FungiDB:PSHT_08814"/>
<reference evidence="13" key="3">
    <citation type="journal article" date="2018" name="Mol. Plant Microbe Interact.">
        <title>Genome sequence resources for the wheat stripe rust pathogen (Puccinia striiformis f. sp. tritici) and the barley stripe rust pathogen (Puccinia striiformis f. sp. hordei).</title>
        <authorList>
            <person name="Xia C."/>
            <person name="Wang M."/>
            <person name="Yin C."/>
            <person name="Cornejo O.E."/>
            <person name="Hulbert S.H."/>
            <person name="Chen X."/>
        </authorList>
    </citation>
    <scope>NUCLEOTIDE SEQUENCE [LARGE SCALE GENOMIC DNA]</scope>
    <source>
        <strain evidence="13">93TX-2</strain>
    </source>
</reference>
<dbReference type="Proteomes" id="UP000238274">
    <property type="component" value="Unassembled WGS sequence"/>
</dbReference>
<evidence type="ECO:0000256" key="6">
    <source>
        <dbReference type="ARBA" id="ARBA00023034"/>
    </source>
</evidence>
<dbReference type="Gene3D" id="1.25.10.10">
    <property type="entry name" value="Leucine-rich Repeat Variant"/>
    <property type="match status" value="1"/>
</dbReference>
<evidence type="ECO:0000256" key="2">
    <source>
        <dbReference type="ARBA" id="ARBA00004555"/>
    </source>
</evidence>
<evidence type="ECO:0000256" key="5">
    <source>
        <dbReference type="ARBA" id="ARBA00022927"/>
    </source>
</evidence>
<comment type="subcellular location">
    <subcellularLocation>
        <location evidence="1">Cytoplasmic vesicle membrane</location>
    </subcellularLocation>
    <subcellularLocation>
        <location evidence="2">Golgi apparatus</location>
    </subcellularLocation>
</comment>
<comment type="subunit">
    <text evidence="9">Adaptor protein complex 1 (AP-1) is a heterotetramer composed of two large adaptins (gamma-type subunit APL4 and beta-type subunit APL2), a medium adaptin (mu-type subunit APM1) and a small adaptin (sigma-type subunit APS1). AP-1 interacts with clathrin.</text>
</comment>
<dbReference type="SUPFAM" id="SSF48371">
    <property type="entry name" value="ARM repeat"/>
    <property type="match status" value="1"/>
</dbReference>
<dbReference type="InterPro" id="IPR013041">
    <property type="entry name" value="Clathrin_app_Ig-like_sf"/>
</dbReference>
<dbReference type="EMBL" id="PKSM01000120">
    <property type="protein sequence ID" value="POW10254.1"/>
    <property type="molecule type" value="Genomic_DNA"/>
</dbReference>
<dbReference type="AlphaFoldDB" id="A0A2S4VL21"/>
<dbReference type="Pfam" id="PF02883">
    <property type="entry name" value="Alpha_adaptinC2"/>
    <property type="match status" value="1"/>
</dbReference>
<reference evidence="12 13" key="1">
    <citation type="submission" date="2017-12" db="EMBL/GenBank/DDBJ databases">
        <title>Gene loss provides genomic basis for host adaptation in cereal stripe rust fungi.</title>
        <authorList>
            <person name="Xia C."/>
        </authorList>
    </citation>
    <scope>NUCLEOTIDE SEQUENCE [LARGE SCALE GENOMIC DNA]</scope>
    <source>
        <strain evidence="12 13">93TX-2</strain>
    </source>
</reference>
<dbReference type="GO" id="GO:0030121">
    <property type="term" value="C:AP-1 adaptor complex"/>
    <property type="evidence" value="ECO:0007669"/>
    <property type="project" value="InterPro"/>
</dbReference>
<evidence type="ECO:0000256" key="9">
    <source>
        <dbReference type="ARBA" id="ARBA00062546"/>
    </source>
</evidence>
<dbReference type="SUPFAM" id="SSF49348">
    <property type="entry name" value="Clathrin adaptor appendage domain"/>
    <property type="match status" value="1"/>
</dbReference>
<keyword evidence="6 10" id="KW-0333">Golgi apparatus</keyword>
<dbReference type="InterPro" id="IPR002553">
    <property type="entry name" value="Clathrin/coatomer_adapt-like_N"/>
</dbReference>
<comment type="similarity">
    <text evidence="3 10">Belongs to the adaptor complexes large subunit family.</text>
</comment>
<evidence type="ECO:0000259" key="11">
    <source>
        <dbReference type="PROSITE" id="PS50180"/>
    </source>
</evidence>
<evidence type="ECO:0000256" key="10">
    <source>
        <dbReference type="PIRNR" id="PIRNR037094"/>
    </source>
</evidence>
<protein>
    <recommendedName>
        <fullName evidence="10">AP-1 complex subunit gamma</fullName>
    </recommendedName>
</protein>
<evidence type="ECO:0000256" key="7">
    <source>
        <dbReference type="ARBA" id="ARBA00023136"/>
    </source>
</evidence>
<evidence type="ECO:0000313" key="13">
    <source>
        <dbReference type="Proteomes" id="UP000238274"/>
    </source>
</evidence>
<dbReference type="Pfam" id="PF01602">
    <property type="entry name" value="Adaptin_N"/>
    <property type="match status" value="1"/>
</dbReference>
<dbReference type="InterPro" id="IPR017107">
    <property type="entry name" value="AP1_complex_gsu"/>
</dbReference>
<dbReference type="InterPro" id="IPR011989">
    <property type="entry name" value="ARM-like"/>
</dbReference>
<dbReference type="GO" id="GO:0006886">
    <property type="term" value="P:intracellular protein transport"/>
    <property type="evidence" value="ECO:0007669"/>
    <property type="project" value="UniProtKB-UniRule"/>
</dbReference>
<evidence type="ECO:0000256" key="4">
    <source>
        <dbReference type="ARBA" id="ARBA00022448"/>
    </source>
</evidence>
<dbReference type="InterPro" id="IPR016024">
    <property type="entry name" value="ARM-type_fold"/>
</dbReference>
<organism evidence="12 13">
    <name type="scientific">Puccinia striiformis</name>
    <dbReference type="NCBI Taxonomy" id="27350"/>
    <lineage>
        <taxon>Eukaryota</taxon>
        <taxon>Fungi</taxon>
        <taxon>Dikarya</taxon>
        <taxon>Basidiomycota</taxon>
        <taxon>Pucciniomycotina</taxon>
        <taxon>Pucciniomycetes</taxon>
        <taxon>Pucciniales</taxon>
        <taxon>Pucciniaceae</taxon>
        <taxon>Puccinia</taxon>
    </lineage>
</organism>
<dbReference type="FunFam" id="1.25.10.10:FF:000030">
    <property type="entry name" value="AP-1 complex subunit gamma"/>
    <property type="match status" value="1"/>
</dbReference>
<reference evidence="13" key="2">
    <citation type="journal article" date="2018" name="BMC Genomics">
        <title>Genomic insights into host adaptation between the wheat stripe rust pathogen (Puccinia striiformis f. sp. tritici) and the barley stripe rust pathogen (Puccinia striiformis f. sp. hordei).</title>
        <authorList>
            <person name="Xia C."/>
            <person name="Wang M."/>
            <person name="Yin C."/>
            <person name="Cornejo O.E."/>
            <person name="Hulbert S.H."/>
            <person name="Chen X."/>
        </authorList>
    </citation>
    <scope>NUCLEOTIDE SEQUENCE [LARGE SCALE GENOMIC DNA]</scope>
    <source>
        <strain evidence="13">93TX-2</strain>
    </source>
</reference>
<evidence type="ECO:0000256" key="1">
    <source>
        <dbReference type="ARBA" id="ARBA00004156"/>
    </source>
</evidence>
<dbReference type="GO" id="GO:0016482">
    <property type="term" value="P:cytosolic transport"/>
    <property type="evidence" value="ECO:0007669"/>
    <property type="project" value="UniProtKB-ARBA"/>
</dbReference>
<evidence type="ECO:0000256" key="3">
    <source>
        <dbReference type="ARBA" id="ARBA00006613"/>
    </source>
</evidence>
<dbReference type="VEuPathDB" id="FungiDB:PSTT_05580"/>
<dbReference type="InterPro" id="IPR008153">
    <property type="entry name" value="GAE_dom"/>
</dbReference>
<keyword evidence="8 10" id="KW-0968">Cytoplasmic vesicle</keyword>
<name>A0A2S4VL21_9BASI</name>
<feature type="domain" description="GAE" evidence="11">
    <location>
        <begin position="715"/>
        <end position="828"/>
    </location>
</feature>
<dbReference type="OrthoDB" id="28053at2759"/>
<dbReference type="InterPro" id="IPR008152">
    <property type="entry name" value="Clathrin_a/b/g-adaptin_app_Ig"/>
</dbReference>
<gene>
    <name evidence="12" type="ORF">PSHT_08814</name>
</gene>
<sequence length="832" mass="91526">MYYNLKALIKAIRATKTLADERSVIQKESAAIRTSFKEEETASRYNNVAKLLYIHMLGHPAHFGQIECLKLVAQPRFADKRLGYLGIMLLLDESQEVLTLVTNSLKNDMNHSNMYIVGLALCTFANISSEEDQVEYASFESESFNSTERFQEMSRDLAALCATRIIKKVPELLDHFITKATSLLSDRNHGVLLCGVTLVTEMCALDPEALQTFRKAVPLLVRHLKALVTTGYSPEHDVSGITDPFLQVKILRLLRVLGKGDSHASETMNDILAQVATNTEAAKNVGNSILYEAVLTILEIEAESGLRVMAINILGKFLGNRDNNIRYVALNTLNKVVGIDTNAVQRHRTIILDCLRDGDISIRRRALELSYALVNEQNVRVMIRELLAFLEVADNEFKLGMTTQICLAAERFAPNKRWHIDTMLRVLKLAGNYVREEVLSAFVRLVCHTPELQAYTTQKLYMALRQDVSQESLTLAGLWVIGEFGELMLKSHGGGVAMESEEAIPEVQDVDIIELIDLVLLSPYPNQTIRQFSLTALAKLSSRLSPSSFAQTTINQILARFTSSAELEIQQRAVEFTQLLSMHEIKTGVLERMPPPELKASVMGTVSEKRAVGSTRVDKDSLVDLMGDEVTTSPTRGDQSVVANSQTTQDLLADIFGGGGGDVSTPVANQPPKSSVNDILGLFGGDSAPATQAPPSSSMFGNDLMGGSNAEQLPVLPQTYTAYDQNGLQISLIPQKTPNTNNILDVTAQFVANGLGPIQNVNFQAAVPKTQKLKMLAISNSDISPGITETQQLRIMYNPGATIRLRLRISYTSNGEAKQDQTDFSFPASVTA</sequence>
<dbReference type="SMART" id="SM00809">
    <property type="entry name" value="Alpha_adaptinC2"/>
    <property type="match status" value="1"/>
</dbReference>
<proteinExistence type="inferred from homology"/>
<evidence type="ECO:0000313" key="12">
    <source>
        <dbReference type="EMBL" id="POW10254.1"/>
    </source>
</evidence>
<dbReference type="PIRSF" id="PIRSF037094">
    <property type="entry name" value="AP1_complex_gamma"/>
    <property type="match status" value="1"/>
</dbReference>
<keyword evidence="7 10" id="KW-0472">Membrane</keyword>
<dbReference type="GO" id="GO:0016192">
    <property type="term" value="P:vesicle-mediated transport"/>
    <property type="evidence" value="ECO:0007669"/>
    <property type="project" value="InterPro"/>
</dbReference>
<evidence type="ECO:0000256" key="8">
    <source>
        <dbReference type="ARBA" id="ARBA00023329"/>
    </source>
</evidence>
<accession>A0A2S4VL21</accession>
<keyword evidence="13" id="KW-1185">Reference proteome</keyword>
<keyword evidence="5 10" id="KW-0653">Protein transport</keyword>